<feature type="domain" description="USP" evidence="7">
    <location>
        <begin position="291"/>
        <end position="706"/>
    </location>
</feature>
<keyword evidence="3" id="KW-0862">Zinc</keyword>
<dbReference type="Pfam" id="PF00443">
    <property type="entry name" value="UCH"/>
    <property type="match status" value="1"/>
</dbReference>
<dbReference type="InterPro" id="IPR001607">
    <property type="entry name" value="Znf_UBP"/>
</dbReference>
<evidence type="ECO:0000313" key="10">
    <source>
        <dbReference type="Proteomes" id="UP000268093"/>
    </source>
</evidence>
<dbReference type="GO" id="GO:0004843">
    <property type="term" value="F:cysteine-type deubiquitinase activity"/>
    <property type="evidence" value="ECO:0007669"/>
    <property type="project" value="UniProtKB-UniRule"/>
</dbReference>
<dbReference type="OrthoDB" id="289038at2759"/>
<comment type="caution">
    <text evidence="9">The sequence shown here is derived from an EMBL/GenBank/DDBJ whole genome shotgun (WGS) entry which is preliminary data.</text>
</comment>
<dbReference type="Proteomes" id="UP000268093">
    <property type="component" value="Unassembled WGS sequence"/>
</dbReference>
<name>A0A433D9M5_9FUNG</name>
<keyword evidence="10" id="KW-1185">Reference proteome</keyword>
<dbReference type="Pfam" id="PF02148">
    <property type="entry name" value="zf-UBP"/>
    <property type="match status" value="1"/>
</dbReference>
<dbReference type="InterPro" id="IPR018200">
    <property type="entry name" value="USP_CS"/>
</dbReference>
<dbReference type="SMART" id="SM00290">
    <property type="entry name" value="ZnF_UBP"/>
    <property type="match status" value="1"/>
</dbReference>
<dbReference type="PROSITE" id="PS50235">
    <property type="entry name" value="USP_3"/>
    <property type="match status" value="1"/>
</dbReference>
<gene>
    <name evidence="9" type="ORF">BC936DRAFT_145648</name>
</gene>
<keyword evidence="5" id="KW-0378">Hydrolase</keyword>
<dbReference type="PANTHER" id="PTHR24006">
    <property type="entry name" value="UBIQUITIN CARBOXYL-TERMINAL HYDROLASE"/>
    <property type="match status" value="1"/>
</dbReference>
<comment type="similarity">
    <text evidence="5">Belongs to the peptidase C19 family.</text>
</comment>
<sequence>MPTTPAASPTSSFSSTFSAASSSTSNSSLNTMYDIVYSQSVDHAQKPAEQPRGNTNNVPATLAGCMHLARYKNQLKAGATAADASEDGRRDNPVATRGTDTQFVENLRTLVRYSLAWEEGQKACVGKGVKHGHGRNGHAVGGGEVKAAGASVKKRRRLDELPLPQCTTCHTPLGRLHVCLHCVFMGCWADGHMAHHMMEKGHGFAMDFSHRNLYCVECKDYVYDLEILDRIVRLETLRIDVGGGYRIGPVTLRANGKSLPKRPRYTVWHPSDDEIQLITQKSKLTPCQGIRGLFNMGNTCFMNVILQSLIHNPLLRAYFLSDRHNSNLCITKNCMCCEMDKLFAKPYGPTSFLQAMWLSSKELAGYAQQDAHEFFISALNQIHEGCSGTKSHSCTCIVHQTFAGLLQSDVTCLKCYNVTTAYDPMFDISLDLRPVERKKRQQSLQQLPIVTPKIDGTETASAATAENGANATEALASGMVAGAAKEQEAIGAAKENGSTVGGVEVAGAGAGAGAGTGPATVAEGVAVGVVPKKLKEGNSLVDCLDRYTHPEKLGPKEYSCGKCGNTFQEATKQLSVKKLPPVMSFQLKRFEHGVSATKIDTKIKFPVELDMSPYTTSAKRTTLAKAAATGAADGAAGCNGRDAKTTASASSSNSPYVYTLFAVVNHQGKMDTGHYTMYAKHRGEWFKFDDHNVTMAHQRDVLDSKA</sequence>
<dbReference type="PROSITE" id="PS00973">
    <property type="entry name" value="USP_2"/>
    <property type="match status" value="1"/>
</dbReference>
<dbReference type="GO" id="GO:0016579">
    <property type="term" value="P:protein deubiquitination"/>
    <property type="evidence" value="ECO:0007669"/>
    <property type="project" value="InterPro"/>
</dbReference>
<evidence type="ECO:0000256" key="1">
    <source>
        <dbReference type="ARBA" id="ARBA00022723"/>
    </source>
</evidence>
<dbReference type="PROSITE" id="PS00972">
    <property type="entry name" value="USP_1"/>
    <property type="match status" value="1"/>
</dbReference>
<keyword evidence="5" id="KW-0788">Thiol protease</keyword>
<evidence type="ECO:0000256" key="2">
    <source>
        <dbReference type="ARBA" id="ARBA00022771"/>
    </source>
</evidence>
<evidence type="ECO:0000259" key="8">
    <source>
        <dbReference type="PROSITE" id="PS50271"/>
    </source>
</evidence>
<evidence type="ECO:0000256" key="5">
    <source>
        <dbReference type="RuleBase" id="RU366025"/>
    </source>
</evidence>
<dbReference type="GO" id="GO:0005634">
    <property type="term" value="C:nucleus"/>
    <property type="evidence" value="ECO:0007669"/>
    <property type="project" value="TreeGrafter"/>
</dbReference>
<keyword evidence="2 4" id="KW-0863">Zinc-finger</keyword>
<dbReference type="EC" id="3.4.19.12" evidence="5"/>
<dbReference type="SUPFAM" id="SSF54001">
    <property type="entry name" value="Cysteine proteinases"/>
    <property type="match status" value="1"/>
</dbReference>
<feature type="region of interest" description="Disordered" evidence="6">
    <location>
        <begin position="1"/>
        <end position="26"/>
    </location>
</feature>
<dbReference type="AlphaFoldDB" id="A0A433D9M5"/>
<proteinExistence type="inferred from homology"/>
<dbReference type="PROSITE" id="PS50271">
    <property type="entry name" value="ZF_UBP"/>
    <property type="match status" value="1"/>
</dbReference>
<dbReference type="EMBL" id="RBNI01004415">
    <property type="protein sequence ID" value="RUP47522.1"/>
    <property type="molecule type" value="Genomic_DNA"/>
</dbReference>
<dbReference type="GO" id="GO:0008270">
    <property type="term" value="F:zinc ion binding"/>
    <property type="evidence" value="ECO:0007669"/>
    <property type="project" value="UniProtKB-KW"/>
</dbReference>
<dbReference type="Gene3D" id="3.90.70.10">
    <property type="entry name" value="Cysteine proteinases"/>
    <property type="match status" value="1"/>
</dbReference>
<keyword evidence="5" id="KW-0645">Protease</keyword>
<comment type="catalytic activity">
    <reaction evidence="5">
        <text>Thiol-dependent hydrolysis of ester, thioester, amide, peptide and isopeptide bonds formed by the C-terminal Gly of ubiquitin (a 76-residue protein attached to proteins as an intracellular targeting signal).</text>
        <dbReference type="EC" id="3.4.19.12"/>
    </reaction>
</comment>
<keyword evidence="1" id="KW-0479">Metal-binding</keyword>
<organism evidence="9 10">
    <name type="scientific">Jimgerdemannia flammicorona</name>
    <dbReference type="NCBI Taxonomy" id="994334"/>
    <lineage>
        <taxon>Eukaryota</taxon>
        <taxon>Fungi</taxon>
        <taxon>Fungi incertae sedis</taxon>
        <taxon>Mucoromycota</taxon>
        <taxon>Mucoromycotina</taxon>
        <taxon>Endogonomycetes</taxon>
        <taxon>Endogonales</taxon>
        <taxon>Endogonaceae</taxon>
        <taxon>Jimgerdemannia</taxon>
    </lineage>
</organism>
<evidence type="ECO:0000313" key="9">
    <source>
        <dbReference type="EMBL" id="RUP47522.1"/>
    </source>
</evidence>
<dbReference type="GO" id="GO:0005829">
    <property type="term" value="C:cytosol"/>
    <property type="evidence" value="ECO:0007669"/>
    <property type="project" value="TreeGrafter"/>
</dbReference>
<evidence type="ECO:0000256" key="6">
    <source>
        <dbReference type="SAM" id="MobiDB-lite"/>
    </source>
</evidence>
<evidence type="ECO:0000259" key="7">
    <source>
        <dbReference type="PROSITE" id="PS50235"/>
    </source>
</evidence>
<dbReference type="InterPro" id="IPR028889">
    <property type="entry name" value="USP"/>
</dbReference>
<evidence type="ECO:0000256" key="4">
    <source>
        <dbReference type="PROSITE-ProRule" id="PRU00502"/>
    </source>
</evidence>
<dbReference type="GO" id="GO:0006508">
    <property type="term" value="P:proteolysis"/>
    <property type="evidence" value="ECO:0007669"/>
    <property type="project" value="UniProtKB-KW"/>
</dbReference>
<dbReference type="InterPro" id="IPR050164">
    <property type="entry name" value="Peptidase_C19"/>
</dbReference>
<dbReference type="InterPro" id="IPR001394">
    <property type="entry name" value="Peptidase_C19_UCH"/>
</dbReference>
<dbReference type="InterPro" id="IPR038765">
    <property type="entry name" value="Papain-like_cys_pep_sf"/>
</dbReference>
<reference evidence="9 10" key="1">
    <citation type="journal article" date="2018" name="New Phytol.">
        <title>Phylogenomics of Endogonaceae and evolution of mycorrhizas within Mucoromycota.</title>
        <authorList>
            <person name="Chang Y."/>
            <person name="Desiro A."/>
            <person name="Na H."/>
            <person name="Sandor L."/>
            <person name="Lipzen A."/>
            <person name="Clum A."/>
            <person name="Barry K."/>
            <person name="Grigoriev I.V."/>
            <person name="Martin F.M."/>
            <person name="Stajich J.E."/>
            <person name="Smith M.E."/>
            <person name="Bonito G."/>
            <person name="Spatafora J.W."/>
        </authorList>
    </citation>
    <scope>NUCLEOTIDE SEQUENCE [LARGE SCALE GENOMIC DNA]</scope>
    <source>
        <strain evidence="9 10">GMNB39</strain>
    </source>
</reference>
<evidence type="ECO:0000256" key="3">
    <source>
        <dbReference type="ARBA" id="ARBA00022833"/>
    </source>
</evidence>
<dbReference type="PANTHER" id="PTHR24006:SF937">
    <property type="entry name" value="UBIQUITIN CARBOXYL-TERMINAL HYDROLASE"/>
    <property type="match status" value="1"/>
</dbReference>
<feature type="domain" description="UBP-type" evidence="8">
    <location>
        <begin position="150"/>
        <end position="242"/>
    </location>
</feature>
<protein>
    <recommendedName>
        <fullName evidence="5">Ubiquitin carboxyl-terminal hydrolase</fullName>
        <ecNumber evidence="5">3.4.19.12</ecNumber>
    </recommendedName>
</protein>
<dbReference type="Gene3D" id="3.30.40.10">
    <property type="entry name" value="Zinc/RING finger domain, C3HC4 (zinc finger)"/>
    <property type="match status" value="1"/>
</dbReference>
<accession>A0A433D9M5</accession>
<keyword evidence="5" id="KW-0833">Ubl conjugation pathway</keyword>
<dbReference type="InterPro" id="IPR013083">
    <property type="entry name" value="Znf_RING/FYVE/PHD"/>
</dbReference>
<dbReference type="SUPFAM" id="SSF57850">
    <property type="entry name" value="RING/U-box"/>
    <property type="match status" value="1"/>
</dbReference>